<sequence length="472" mass="52854">MSKQTSPELPIIWRSSAPEAEYEAARCRVFNAIHPDRYPDAIVKPTTVEHIQEAVNLAQKLGRRVAIRSGGHSWACWSIRNDSILIDLIDFKFLVYDENTKAVQASPSTTGWMLTEFLTPKGRFFPGGHCGDVALGGFLLQGGMGLNSRSYGWACEYITAIDVITADGELKHCDRFENADLYWASRGAGPGFPAIVTRFYIETRPLLGVMKKSTYLYPTDQYDTVMAWLLKIIPVLSEDVEPIVVSSYHPILERPTLMVQSTVQATSDADALAKLKPLIDSRPPAALSAVDCEDSSFAKEYSLQDNFFRRGCRVLADDVYLDQNADVISVCRRAFTQLTSKWSSAYWEPMNPVSRRPLPDMALSLHTDYYIAVYAVYEDASEDPFHHAWVNDYIGELEKHSVGAYLGDADFQARETKFWSDEAGKRLMNIRKKWDPTGRICGYLTKDDKSGVDGLPNVLNNGSVTSVGRLKI</sequence>
<dbReference type="InterPro" id="IPR016167">
    <property type="entry name" value="FAD-bd_PCMH_sub1"/>
</dbReference>
<keyword evidence="3" id="KW-0285">Flavoprotein</keyword>
<accession>A0AA40BZ00</accession>
<name>A0AA40BZ00_9PEZI</name>
<evidence type="ECO:0000256" key="5">
    <source>
        <dbReference type="ARBA" id="ARBA00023002"/>
    </source>
</evidence>
<dbReference type="InterPro" id="IPR016166">
    <property type="entry name" value="FAD-bd_PCMH"/>
</dbReference>
<evidence type="ECO:0000313" key="8">
    <source>
        <dbReference type="Proteomes" id="UP001175001"/>
    </source>
</evidence>
<dbReference type="PANTHER" id="PTHR42973">
    <property type="entry name" value="BINDING OXIDOREDUCTASE, PUTATIVE (AFU_ORTHOLOGUE AFUA_1G17690)-RELATED"/>
    <property type="match status" value="1"/>
</dbReference>
<reference evidence="7" key="1">
    <citation type="submission" date="2023-06" db="EMBL/GenBank/DDBJ databases">
        <title>Multi-omics analyses reveal the molecular pathogenesis toolkit of Lasiodiplodia hormozganensis, a cross-kingdom pathogen.</title>
        <authorList>
            <person name="Felix C."/>
            <person name="Meneses R."/>
            <person name="Goncalves M.F.M."/>
            <person name="Tilleman L."/>
            <person name="Duarte A.S."/>
            <person name="Jorrin-Novo J.V."/>
            <person name="Van De Peer Y."/>
            <person name="Deforce D."/>
            <person name="Van Nieuwerburgh F."/>
            <person name="Esteves A.C."/>
            <person name="Alves A."/>
        </authorList>
    </citation>
    <scope>NUCLEOTIDE SEQUENCE</scope>
    <source>
        <strain evidence="7">CBS 339.90</strain>
    </source>
</reference>
<dbReference type="PANTHER" id="PTHR42973:SF39">
    <property type="entry name" value="FAD-BINDING PCMH-TYPE DOMAIN-CONTAINING PROTEIN"/>
    <property type="match status" value="1"/>
</dbReference>
<dbReference type="InterPro" id="IPR050416">
    <property type="entry name" value="FAD-linked_Oxidoreductase"/>
</dbReference>
<dbReference type="Proteomes" id="UP001175001">
    <property type="component" value="Unassembled WGS sequence"/>
</dbReference>
<evidence type="ECO:0000256" key="4">
    <source>
        <dbReference type="ARBA" id="ARBA00022827"/>
    </source>
</evidence>
<dbReference type="InterPro" id="IPR006094">
    <property type="entry name" value="Oxid_FAD_bind_N"/>
</dbReference>
<organism evidence="7 8">
    <name type="scientific">Lasiodiplodia hormozganensis</name>
    <dbReference type="NCBI Taxonomy" id="869390"/>
    <lineage>
        <taxon>Eukaryota</taxon>
        <taxon>Fungi</taxon>
        <taxon>Dikarya</taxon>
        <taxon>Ascomycota</taxon>
        <taxon>Pezizomycotina</taxon>
        <taxon>Dothideomycetes</taxon>
        <taxon>Dothideomycetes incertae sedis</taxon>
        <taxon>Botryosphaeriales</taxon>
        <taxon>Botryosphaeriaceae</taxon>
        <taxon>Lasiodiplodia</taxon>
    </lineage>
</organism>
<evidence type="ECO:0000256" key="2">
    <source>
        <dbReference type="ARBA" id="ARBA00005466"/>
    </source>
</evidence>
<feature type="domain" description="FAD-binding PCMH-type" evidence="6">
    <location>
        <begin position="35"/>
        <end position="206"/>
    </location>
</feature>
<dbReference type="EMBL" id="JAUJDW010000180">
    <property type="protein sequence ID" value="KAK0618668.1"/>
    <property type="molecule type" value="Genomic_DNA"/>
</dbReference>
<comment type="caution">
    <text evidence="7">The sequence shown here is derived from an EMBL/GenBank/DDBJ whole genome shotgun (WGS) entry which is preliminary data.</text>
</comment>
<evidence type="ECO:0000259" key="6">
    <source>
        <dbReference type="PROSITE" id="PS51387"/>
    </source>
</evidence>
<protein>
    <submittedName>
        <fullName evidence="7">FAD-linked oxidoreductase</fullName>
    </submittedName>
</protein>
<evidence type="ECO:0000313" key="7">
    <source>
        <dbReference type="EMBL" id="KAK0618668.1"/>
    </source>
</evidence>
<dbReference type="GO" id="GO:0071949">
    <property type="term" value="F:FAD binding"/>
    <property type="evidence" value="ECO:0007669"/>
    <property type="project" value="InterPro"/>
</dbReference>
<dbReference type="GO" id="GO:0016491">
    <property type="term" value="F:oxidoreductase activity"/>
    <property type="evidence" value="ECO:0007669"/>
    <property type="project" value="UniProtKB-KW"/>
</dbReference>
<gene>
    <name evidence="7" type="ORF">DIS24_g11652</name>
</gene>
<dbReference type="PROSITE" id="PS51387">
    <property type="entry name" value="FAD_PCMH"/>
    <property type="match status" value="1"/>
</dbReference>
<dbReference type="AlphaFoldDB" id="A0AA40BZ00"/>
<dbReference type="Gene3D" id="3.40.462.20">
    <property type="match status" value="1"/>
</dbReference>
<evidence type="ECO:0000256" key="3">
    <source>
        <dbReference type="ARBA" id="ARBA00022630"/>
    </source>
</evidence>
<keyword evidence="5" id="KW-0560">Oxidoreductase</keyword>
<dbReference type="Gene3D" id="3.30.43.10">
    <property type="entry name" value="Uridine Diphospho-n-acetylenolpyruvylglucosamine Reductase, domain 2"/>
    <property type="match status" value="1"/>
</dbReference>
<dbReference type="InterPro" id="IPR016169">
    <property type="entry name" value="FAD-bd_PCMH_sub2"/>
</dbReference>
<keyword evidence="8" id="KW-1185">Reference proteome</keyword>
<proteinExistence type="inferred from homology"/>
<evidence type="ECO:0000256" key="1">
    <source>
        <dbReference type="ARBA" id="ARBA00001974"/>
    </source>
</evidence>
<dbReference type="InterPro" id="IPR036318">
    <property type="entry name" value="FAD-bd_PCMH-like_sf"/>
</dbReference>
<dbReference type="SUPFAM" id="SSF56176">
    <property type="entry name" value="FAD-binding/transporter-associated domain-like"/>
    <property type="match status" value="1"/>
</dbReference>
<keyword evidence="4" id="KW-0274">FAD</keyword>
<comment type="cofactor">
    <cofactor evidence="1">
        <name>FAD</name>
        <dbReference type="ChEBI" id="CHEBI:57692"/>
    </cofactor>
</comment>
<comment type="similarity">
    <text evidence="2">Belongs to the oxygen-dependent FAD-linked oxidoreductase family.</text>
</comment>
<dbReference type="Gene3D" id="3.30.465.10">
    <property type="match status" value="1"/>
</dbReference>
<dbReference type="Pfam" id="PF01565">
    <property type="entry name" value="FAD_binding_4"/>
    <property type="match status" value="1"/>
</dbReference>